<name>A0AB34JLI7_PRYPA</name>
<keyword evidence="6" id="KW-1185">Reference proteome</keyword>
<dbReference type="InterPro" id="IPR038765">
    <property type="entry name" value="Papain-like_cys_pep_sf"/>
</dbReference>
<dbReference type="AlphaFoldDB" id="A0AB34JLI7"/>
<accession>A0AB34JLI7</accession>
<evidence type="ECO:0000256" key="1">
    <source>
        <dbReference type="ARBA" id="ARBA00008455"/>
    </source>
</evidence>
<dbReference type="EMBL" id="JBGBPQ010000007">
    <property type="protein sequence ID" value="KAL1522117.1"/>
    <property type="molecule type" value="Genomic_DNA"/>
</dbReference>
<dbReference type="Pfam" id="PF00112">
    <property type="entry name" value="Peptidase_C1"/>
    <property type="match status" value="1"/>
</dbReference>
<dbReference type="CDD" id="cd02248">
    <property type="entry name" value="Peptidase_C1A"/>
    <property type="match status" value="1"/>
</dbReference>
<evidence type="ECO:0000256" key="2">
    <source>
        <dbReference type="ARBA" id="ARBA00023157"/>
    </source>
</evidence>
<protein>
    <submittedName>
        <fullName evidence="5">Uncharacterized protein</fullName>
    </submittedName>
</protein>
<reference evidence="5 6" key="1">
    <citation type="journal article" date="2024" name="Science">
        <title>Giant polyketide synthase enzymes in the biosynthesis of giant marine polyether toxins.</title>
        <authorList>
            <person name="Fallon T.R."/>
            <person name="Shende V.V."/>
            <person name="Wierzbicki I.H."/>
            <person name="Pendleton A.L."/>
            <person name="Watervoot N.F."/>
            <person name="Auber R.P."/>
            <person name="Gonzalez D.J."/>
            <person name="Wisecaver J.H."/>
            <person name="Moore B.S."/>
        </authorList>
    </citation>
    <scope>NUCLEOTIDE SEQUENCE [LARGE SCALE GENOMIC DNA]</scope>
    <source>
        <strain evidence="5 6">12B1</strain>
    </source>
</reference>
<evidence type="ECO:0000313" key="5">
    <source>
        <dbReference type="EMBL" id="KAL1522117.1"/>
    </source>
</evidence>
<keyword evidence="2" id="KW-1015">Disulfide bond</keyword>
<sequence length="362" mass="38464">MLFILATLAFSGNRLLEGERDFTGYLHANFMSEFKRVYATKEEQLYREAVFLENLALVKQHNADPAKTWFATVNEFADWTNAEFRARRTGVKKAPAQPLALVAPLATRQLPAAVDWREHTGVLTPVKNQGGCGSCWAFSAVETFESRLAIASGEPAPVLSEQQVVSCSPNPQHCGGSGGCDGSTQPLAFNYTMSVGLSTEASYPYKGVTGTCEPSKLAPVAINKGYVKLPTNNYTALVTAVASGPVAISVAAGGLGWQLYGGGVYGGGLLGCGYDMDHGVQLVGYGTTGGKDYWIVRNSWGAGWGESGFIRIKRFGEGKEPCGMDKSPQDGDACAGDTKPIQYCGMCGILSSSSYPTGLSKL</sequence>
<dbReference type="InterPro" id="IPR013128">
    <property type="entry name" value="Peptidase_C1A"/>
</dbReference>
<dbReference type="InterPro" id="IPR025660">
    <property type="entry name" value="Pept_his_AS"/>
</dbReference>
<evidence type="ECO:0000313" key="6">
    <source>
        <dbReference type="Proteomes" id="UP001515480"/>
    </source>
</evidence>
<feature type="domain" description="Peptidase C1A papain C-terminal" evidence="3">
    <location>
        <begin position="110"/>
        <end position="332"/>
    </location>
</feature>
<dbReference type="PROSITE" id="PS00640">
    <property type="entry name" value="THIOL_PROTEASE_ASN"/>
    <property type="match status" value="1"/>
</dbReference>
<dbReference type="InterPro" id="IPR000668">
    <property type="entry name" value="Peptidase_C1A_C"/>
</dbReference>
<dbReference type="Pfam" id="PF08246">
    <property type="entry name" value="Inhibitor_I29"/>
    <property type="match status" value="1"/>
</dbReference>
<evidence type="ECO:0000259" key="3">
    <source>
        <dbReference type="SMART" id="SM00645"/>
    </source>
</evidence>
<comment type="similarity">
    <text evidence="1">Belongs to the peptidase C1 family.</text>
</comment>
<dbReference type="PRINTS" id="PR00705">
    <property type="entry name" value="PAPAIN"/>
</dbReference>
<organism evidence="5 6">
    <name type="scientific">Prymnesium parvum</name>
    <name type="common">Toxic golden alga</name>
    <dbReference type="NCBI Taxonomy" id="97485"/>
    <lineage>
        <taxon>Eukaryota</taxon>
        <taxon>Haptista</taxon>
        <taxon>Haptophyta</taxon>
        <taxon>Prymnesiophyceae</taxon>
        <taxon>Prymnesiales</taxon>
        <taxon>Prymnesiaceae</taxon>
        <taxon>Prymnesium</taxon>
    </lineage>
</organism>
<dbReference type="InterPro" id="IPR039417">
    <property type="entry name" value="Peptidase_C1A_papain-like"/>
</dbReference>
<dbReference type="SMART" id="SM00848">
    <property type="entry name" value="Inhibitor_I29"/>
    <property type="match status" value="1"/>
</dbReference>
<dbReference type="PROSITE" id="PS00139">
    <property type="entry name" value="THIOL_PROTEASE_CYS"/>
    <property type="match status" value="1"/>
</dbReference>
<dbReference type="InterPro" id="IPR025661">
    <property type="entry name" value="Pept_asp_AS"/>
</dbReference>
<dbReference type="InterPro" id="IPR013201">
    <property type="entry name" value="Prot_inhib_I29"/>
</dbReference>
<proteinExistence type="inferred from homology"/>
<dbReference type="GO" id="GO:0008234">
    <property type="term" value="F:cysteine-type peptidase activity"/>
    <property type="evidence" value="ECO:0007669"/>
    <property type="project" value="InterPro"/>
</dbReference>
<evidence type="ECO:0000259" key="4">
    <source>
        <dbReference type="SMART" id="SM00848"/>
    </source>
</evidence>
<dbReference type="InterPro" id="IPR000169">
    <property type="entry name" value="Pept_cys_AS"/>
</dbReference>
<dbReference type="GO" id="GO:0006508">
    <property type="term" value="P:proteolysis"/>
    <property type="evidence" value="ECO:0007669"/>
    <property type="project" value="InterPro"/>
</dbReference>
<dbReference type="Gene3D" id="3.90.70.10">
    <property type="entry name" value="Cysteine proteinases"/>
    <property type="match status" value="1"/>
</dbReference>
<dbReference type="PROSITE" id="PS00639">
    <property type="entry name" value="THIOL_PROTEASE_HIS"/>
    <property type="match status" value="1"/>
</dbReference>
<comment type="caution">
    <text evidence="5">The sequence shown here is derived from an EMBL/GenBank/DDBJ whole genome shotgun (WGS) entry which is preliminary data.</text>
</comment>
<gene>
    <name evidence="5" type="ORF">AB1Y20_021759</name>
</gene>
<dbReference type="SMART" id="SM00645">
    <property type="entry name" value="Pept_C1"/>
    <property type="match status" value="1"/>
</dbReference>
<dbReference type="Proteomes" id="UP001515480">
    <property type="component" value="Unassembled WGS sequence"/>
</dbReference>
<feature type="domain" description="Cathepsin propeptide inhibitor" evidence="4">
    <location>
        <begin position="27"/>
        <end position="84"/>
    </location>
</feature>
<dbReference type="SUPFAM" id="SSF54001">
    <property type="entry name" value="Cysteine proteinases"/>
    <property type="match status" value="1"/>
</dbReference>
<dbReference type="PANTHER" id="PTHR12411">
    <property type="entry name" value="CYSTEINE PROTEASE FAMILY C1-RELATED"/>
    <property type="match status" value="1"/>
</dbReference>